<comment type="caution">
    <text evidence="1">The sequence shown here is derived from an EMBL/GenBank/DDBJ whole genome shotgun (WGS) entry which is preliminary data.</text>
</comment>
<gene>
    <name evidence="1" type="ORF">RFI_36204</name>
</gene>
<evidence type="ECO:0000313" key="1">
    <source>
        <dbReference type="EMBL" id="ETO01236.1"/>
    </source>
</evidence>
<reference evidence="1 2" key="1">
    <citation type="journal article" date="2013" name="Curr. Biol.">
        <title>The Genome of the Foraminiferan Reticulomyxa filosa.</title>
        <authorList>
            <person name="Glockner G."/>
            <person name="Hulsmann N."/>
            <person name="Schleicher M."/>
            <person name="Noegel A.A."/>
            <person name="Eichinger L."/>
            <person name="Gallinger C."/>
            <person name="Pawlowski J."/>
            <person name="Sierra R."/>
            <person name="Euteneuer U."/>
            <person name="Pillet L."/>
            <person name="Moustafa A."/>
            <person name="Platzer M."/>
            <person name="Groth M."/>
            <person name="Szafranski K."/>
            <person name="Schliwa M."/>
        </authorList>
    </citation>
    <scope>NUCLEOTIDE SEQUENCE [LARGE SCALE GENOMIC DNA]</scope>
</reference>
<dbReference type="Proteomes" id="UP000023152">
    <property type="component" value="Unassembled WGS sequence"/>
</dbReference>
<name>X6LIN9_RETFI</name>
<proteinExistence type="predicted"/>
<dbReference type="AlphaFoldDB" id="X6LIN9"/>
<sequence>GLNFLEATRSNYQYLDDNSRNAIGYVSENDNDELLVDPEYGKHYCHASEKYRSQVLRDPCDGRPVYEWQVPFGLDEAHGYKDVSTAVDVLGNENALKNTNFEWKEGTTQGNEITLTHPHRNQQVILCTEQNAAKFQRGAELLLSNLTHRFSPTFLTDLNGCALASAWSAAFYLSPLWPEATFASGLLGLGLLAVNYRLWSDVTFSKKDLKQAFKQCRKNQCNVVLGDWMAEDYEERKDYLKRFDDFATSSQHSKPTSPGLAVNNISTTNLNTSPALEYVKSLVSQPKAQLDVNAKEKDVIRTYHDALLNRRIDVFAHVINNVEGEKIVVPIRDIDDAPLSWVSRNLVKRLTGAFPITKSPLKFDPYFERVEVAF</sequence>
<dbReference type="EMBL" id="ASPP01038853">
    <property type="protein sequence ID" value="ETO01236.1"/>
    <property type="molecule type" value="Genomic_DNA"/>
</dbReference>
<accession>X6LIN9</accession>
<keyword evidence="2" id="KW-1185">Reference proteome</keyword>
<evidence type="ECO:0000313" key="2">
    <source>
        <dbReference type="Proteomes" id="UP000023152"/>
    </source>
</evidence>
<feature type="non-terminal residue" evidence="1">
    <location>
        <position position="1"/>
    </location>
</feature>
<protein>
    <submittedName>
        <fullName evidence="1">Uncharacterized protein</fullName>
    </submittedName>
</protein>
<organism evidence="1 2">
    <name type="scientific">Reticulomyxa filosa</name>
    <dbReference type="NCBI Taxonomy" id="46433"/>
    <lineage>
        <taxon>Eukaryota</taxon>
        <taxon>Sar</taxon>
        <taxon>Rhizaria</taxon>
        <taxon>Retaria</taxon>
        <taxon>Foraminifera</taxon>
        <taxon>Monothalamids</taxon>
        <taxon>Reticulomyxidae</taxon>
        <taxon>Reticulomyxa</taxon>
    </lineage>
</organism>